<feature type="region of interest" description="Disordered" evidence="1">
    <location>
        <begin position="74"/>
        <end position="124"/>
    </location>
</feature>
<accession>A0A7W9ZKL9</accession>
<reference evidence="3 4" key="1">
    <citation type="submission" date="2020-08" db="EMBL/GenBank/DDBJ databases">
        <title>Genomic Encyclopedia of Type Strains, Phase IV (KMG-IV): sequencing the most valuable type-strain genomes for metagenomic binning, comparative biology and taxonomic classification.</title>
        <authorList>
            <person name="Goeker M."/>
        </authorList>
    </citation>
    <scope>NUCLEOTIDE SEQUENCE [LARGE SCALE GENOMIC DNA]</scope>
    <source>
        <strain evidence="3 4">DSM 11590</strain>
    </source>
</reference>
<feature type="chain" id="PRO_5031502212" evidence="2">
    <location>
        <begin position="23"/>
        <end position="124"/>
    </location>
</feature>
<evidence type="ECO:0000256" key="1">
    <source>
        <dbReference type="SAM" id="MobiDB-lite"/>
    </source>
</evidence>
<dbReference type="AlphaFoldDB" id="A0A7W9ZKL9"/>
<proteinExistence type="predicted"/>
<name>A0A7W9ZKL9_NOVIT</name>
<sequence>MSALRSLCLCAALSLLPLSAMAQGTTVDRVTSTITSTAQTVDSAAKKADAVSQSVDQATKAADTVKKTLGQETTAAGNTAGKAKDAVKDAARDTAKAIPEKAQKYGNSAERRMDDLKKKHGKKN</sequence>
<protein>
    <submittedName>
        <fullName evidence="3">ABC-type transporter Mla subunit MlaD</fullName>
    </submittedName>
</protein>
<gene>
    <name evidence="3" type="ORF">FHS48_003405</name>
</gene>
<comment type="caution">
    <text evidence="3">The sequence shown here is derived from an EMBL/GenBank/DDBJ whole genome shotgun (WGS) entry which is preliminary data.</text>
</comment>
<dbReference type="RefSeq" id="WP_184265189.1">
    <property type="nucleotide sequence ID" value="NZ_JACIIX010000015.1"/>
</dbReference>
<evidence type="ECO:0000256" key="2">
    <source>
        <dbReference type="SAM" id="SignalP"/>
    </source>
</evidence>
<dbReference type="Proteomes" id="UP000544872">
    <property type="component" value="Unassembled WGS sequence"/>
</dbReference>
<dbReference type="EMBL" id="JACIIX010000015">
    <property type="protein sequence ID" value="MBB6211959.1"/>
    <property type="molecule type" value="Genomic_DNA"/>
</dbReference>
<feature type="signal peptide" evidence="2">
    <location>
        <begin position="1"/>
        <end position="22"/>
    </location>
</feature>
<evidence type="ECO:0000313" key="4">
    <source>
        <dbReference type="Proteomes" id="UP000544872"/>
    </source>
</evidence>
<organism evidence="3 4">
    <name type="scientific">Novispirillum itersonii</name>
    <name type="common">Aquaspirillum itersonii</name>
    <dbReference type="NCBI Taxonomy" id="189"/>
    <lineage>
        <taxon>Bacteria</taxon>
        <taxon>Pseudomonadati</taxon>
        <taxon>Pseudomonadota</taxon>
        <taxon>Alphaproteobacteria</taxon>
        <taxon>Rhodospirillales</taxon>
        <taxon>Novispirillaceae</taxon>
        <taxon>Novispirillum</taxon>
    </lineage>
</organism>
<keyword evidence="4" id="KW-1185">Reference proteome</keyword>
<evidence type="ECO:0000313" key="3">
    <source>
        <dbReference type="EMBL" id="MBB6211959.1"/>
    </source>
</evidence>
<keyword evidence="2" id="KW-0732">Signal</keyword>
<feature type="compositionally biased region" description="Basic and acidic residues" evidence="1">
    <location>
        <begin position="82"/>
        <end position="117"/>
    </location>
</feature>